<proteinExistence type="predicted"/>
<dbReference type="RefSeq" id="WP_149470803.1">
    <property type="nucleotide sequence ID" value="NZ_QOKW01000019.1"/>
</dbReference>
<protein>
    <submittedName>
        <fullName evidence="1">Uncharacterized protein</fullName>
    </submittedName>
</protein>
<organism evidence="1 2">
    <name type="scientific">Roseomonas genomospecies 6</name>
    <dbReference type="NCBI Taxonomy" id="214106"/>
    <lineage>
        <taxon>Bacteria</taxon>
        <taxon>Pseudomonadati</taxon>
        <taxon>Pseudomonadota</taxon>
        <taxon>Alphaproteobacteria</taxon>
        <taxon>Acetobacterales</taxon>
        <taxon>Roseomonadaceae</taxon>
        <taxon>Roseomonas</taxon>
    </lineage>
</organism>
<evidence type="ECO:0000313" key="1">
    <source>
        <dbReference type="EMBL" id="KAA0678072.1"/>
    </source>
</evidence>
<sequence length="108" mass="12150">MDAADWAELTGQPAPPLQVEPETERVFIVWAPLWDVFMLFCASERLWRYPAMGGPAIGLDLVQVRCLAEARGMPWNGETVGLIQAMEAEAARVWVEEWKRTHPDKGGK</sequence>
<keyword evidence="2" id="KW-1185">Reference proteome</keyword>
<dbReference type="Proteomes" id="UP000480854">
    <property type="component" value="Unassembled WGS sequence"/>
</dbReference>
<dbReference type="EMBL" id="QOKW01000019">
    <property type="protein sequence ID" value="KAA0678072.1"/>
    <property type="molecule type" value="Genomic_DNA"/>
</dbReference>
<dbReference type="AlphaFoldDB" id="A0A9W7NFV1"/>
<reference evidence="1 2" key="1">
    <citation type="submission" date="2018-07" db="EMBL/GenBank/DDBJ databases">
        <title>Genome sequence of Azospirillum sp. ATCC 49961.</title>
        <authorList>
            <person name="Sant'Anna F.H."/>
            <person name="Baldani J.I."/>
            <person name="Zilli J.E."/>
            <person name="Reis V.M."/>
            <person name="Hartmann A."/>
            <person name="Cruz L."/>
            <person name="de Souza E.M."/>
            <person name="de Oliveira Pedrosa F."/>
            <person name="Passaglia L.M.P."/>
        </authorList>
    </citation>
    <scope>NUCLEOTIDE SEQUENCE [LARGE SCALE GENOMIC DNA]</scope>
    <source>
        <strain evidence="1 2">ATCC 49961</strain>
    </source>
</reference>
<comment type="caution">
    <text evidence="1">The sequence shown here is derived from an EMBL/GenBank/DDBJ whole genome shotgun (WGS) entry which is preliminary data.</text>
</comment>
<name>A0A9W7NFV1_9PROT</name>
<gene>
    <name evidence="1" type="ORF">DS843_21045</name>
</gene>
<accession>A0A9W7NFV1</accession>
<dbReference type="OrthoDB" id="7376502at2"/>
<evidence type="ECO:0000313" key="2">
    <source>
        <dbReference type="Proteomes" id="UP000480854"/>
    </source>
</evidence>